<gene>
    <name evidence="1" type="ORF">Q5P01_002931</name>
</gene>
<dbReference type="AlphaFoldDB" id="A0AA88NU07"/>
<keyword evidence="2" id="KW-1185">Reference proteome</keyword>
<sequence length="86" mass="9673">MLTASERQIPVISCFHMLCNRELYLEELDTKNQMSVEQQEAAACRTPSNRSLLNPPDWTISPFALLLCDPIGFAAGTYDPTPEQDK</sequence>
<reference evidence="1" key="1">
    <citation type="submission" date="2023-07" db="EMBL/GenBank/DDBJ databases">
        <title>Chromosome-level Genome Assembly of Striped Snakehead (Channa striata).</title>
        <authorList>
            <person name="Liu H."/>
        </authorList>
    </citation>
    <scope>NUCLEOTIDE SEQUENCE</scope>
    <source>
        <strain evidence="1">Gz</strain>
        <tissue evidence="1">Muscle</tissue>
    </source>
</reference>
<proteinExistence type="predicted"/>
<comment type="caution">
    <text evidence="1">The sequence shown here is derived from an EMBL/GenBank/DDBJ whole genome shotgun (WGS) entry which is preliminary data.</text>
</comment>
<name>A0AA88NU07_CHASR</name>
<dbReference type="Proteomes" id="UP001187415">
    <property type="component" value="Unassembled WGS sequence"/>
</dbReference>
<protein>
    <submittedName>
        <fullName evidence="1">Uncharacterized protein</fullName>
    </submittedName>
</protein>
<organism evidence="1 2">
    <name type="scientific">Channa striata</name>
    <name type="common">Snakehead murrel</name>
    <name type="synonym">Ophicephalus striatus</name>
    <dbReference type="NCBI Taxonomy" id="64152"/>
    <lineage>
        <taxon>Eukaryota</taxon>
        <taxon>Metazoa</taxon>
        <taxon>Chordata</taxon>
        <taxon>Craniata</taxon>
        <taxon>Vertebrata</taxon>
        <taxon>Euteleostomi</taxon>
        <taxon>Actinopterygii</taxon>
        <taxon>Neopterygii</taxon>
        <taxon>Teleostei</taxon>
        <taxon>Neoteleostei</taxon>
        <taxon>Acanthomorphata</taxon>
        <taxon>Anabantaria</taxon>
        <taxon>Anabantiformes</taxon>
        <taxon>Channoidei</taxon>
        <taxon>Channidae</taxon>
        <taxon>Channa</taxon>
    </lineage>
</organism>
<evidence type="ECO:0000313" key="1">
    <source>
        <dbReference type="EMBL" id="KAK2863398.1"/>
    </source>
</evidence>
<evidence type="ECO:0000313" key="2">
    <source>
        <dbReference type="Proteomes" id="UP001187415"/>
    </source>
</evidence>
<dbReference type="EMBL" id="JAUPFM010000001">
    <property type="protein sequence ID" value="KAK2863398.1"/>
    <property type="molecule type" value="Genomic_DNA"/>
</dbReference>
<accession>A0AA88NU07</accession>